<feature type="transmembrane region" description="Helical" evidence="5">
    <location>
        <begin position="103"/>
        <end position="124"/>
    </location>
</feature>
<dbReference type="GO" id="GO:0015271">
    <property type="term" value="F:outward rectifier potassium channel activity"/>
    <property type="evidence" value="ECO:0007669"/>
    <property type="project" value="TreeGrafter"/>
</dbReference>
<keyword evidence="7" id="KW-1185">Reference proteome</keyword>
<evidence type="ECO:0000256" key="3">
    <source>
        <dbReference type="ARBA" id="ARBA00022989"/>
    </source>
</evidence>
<dbReference type="GO" id="GO:0022841">
    <property type="term" value="F:potassium ion leak channel activity"/>
    <property type="evidence" value="ECO:0007669"/>
    <property type="project" value="TreeGrafter"/>
</dbReference>
<keyword evidence="3 5" id="KW-1133">Transmembrane helix</keyword>
<dbReference type="PANTHER" id="PTHR11003:SF335">
    <property type="entry name" value="POTASSIUM CHANNEL DOMAIN-CONTAINING PROTEIN"/>
    <property type="match status" value="1"/>
</dbReference>
<dbReference type="GO" id="GO:0030322">
    <property type="term" value="P:stabilization of membrane potential"/>
    <property type="evidence" value="ECO:0007669"/>
    <property type="project" value="TreeGrafter"/>
</dbReference>
<dbReference type="SUPFAM" id="SSF81324">
    <property type="entry name" value="Voltage-gated potassium channels"/>
    <property type="match status" value="1"/>
</dbReference>
<dbReference type="Proteomes" id="UP001168821">
    <property type="component" value="Unassembled WGS sequence"/>
</dbReference>
<dbReference type="InterPro" id="IPR003280">
    <property type="entry name" value="2pore_dom_K_chnl"/>
</dbReference>
<protein>
    <submittedName>
        <fullName evidence="6">Uncharacterized protein</fullName>
    </submittedName>
</protein>
<proteinExistence type="predicted"/>
<evidence type="ECO:0000313" key="7">
    <source>
        <dbReference type="Proteomes" id="UP001168821"/>
    </source>
</evidence>
<evidence type="ECO:0000256" key="4">
    <source>
        <dbReference type="ARBA" id="ARBA00023136"/>
    </source>
</evidence>
<comment type="subcellular location">
    <subcellularLocation>
        <location evidence="1">Membrane</location>
        <topology evidence="1">Multi-pass membrane protein</topology>
    </subcellularLocation>
</comment>
<evidence type="ECO:0000313" key="6">
    <source>
        <dbReference type="EMBL" id="KAJ3644010.1"/>
    </source>
</evidence>
<sequence length="229" mass="26287">MEPVSETNSIKSALKTPSVSSRKQVDFVRVRPTLIIPPPQPPKWGQPYGTSAGATPNQNYARKQSIFIDQLHGIQNFTKSGLGVGEKCALWMYHKLRAWSRKWFTHMFLTIVLLLYTIGGALVFEMIEGQAESAVELDLKNARDNLLKELRRTSIRTPNEKTLEEWVGEASRNIQKQYEIRLENHYTTHKLAVINGIENEVWTFWNSIVFCGTVFTSIGKNKIYLCWQE</sequence>
<dbReference type="AlphaFoldDB" id="A0AA38HUX0"/>
<name>A0AA38HUX0_9CUCU</name>
<dbReference type="EMBL" id="JALNTZ010000008">
    <property type="protein sequence ID" value="KAJ3644010.1"/>
    <property type="molecule type" value="Genomic_DNA"/>
</dbReference>
<evidence type="ECO:0000256" key="1">
    <source>
        <dbReference type="ARBA" id="ARBA00004141"/>
    </source>
</evidence>
<keyword evidence="4 5" id="KW-0472">Membrane</keyword>
<evidence type="ECO:0000256" key="2">
    <source>
        <dbReference type="ARBA" id="ARBA00022692"/>
    </source>
</evidence>
<dbReference type="GO" id="GO:0005886">
    <property type="term" value="C:plasma membrane"/>
    <property type="evidence" value="ECO:0007669"/>
    <property type="project" value="TreeGrafter"/>
</dbReference>
<reference evidence="6" key="1">
    <citation type="journal article" date="2023" name="G3 (Bethesda)">
        <title>Whole genome assemblies of Zophobas morio and Tenebrio molitor.</title>
        <authorList>
            <person name="Kaur S."/>
            <person name="Stinson S.A."/>
            <person name="diCenzo G.C."/>
        </authorList>
    </citation>
    <scope>NUCLEOTIDE SEQUENCE</scope>
    <source>
        <strain evidence="6">QUZm001</strain>
    </source>
</reference>
<comment type="caution">
    <text evidence="6">The sequence shown here is derived from an EMBL/GenBank/DDBJ whole genome shotgun (WGS) entry which is preliminary data.</text>
</comment>
<evidence type="ECO:0000256" key="5">
    <source>
        <dbReference type="SAM" id="Phobius"/>
    </source>
</evidence>
<organism evidence="6 7">
    <name type="scientific">Zophobas morio</name>
    <dbReference type="NCBI Taxonomy" id="2755281"/>
    <lineage>
        <taxon>Eukaryota</taxon>
        <taxon>Metazoa</taxon>
        <taxon>Ecdysozoa</taxon>
        <taxon>Arthropoda</taxon>
        <taxon>Hexapoda</taxon>
        <taxon>Insecta</taxon>
        <taxon>Pterygota</taxon>
        <taxon>Neoptera</taxon>
        <taxon>Endopterygota</taxon>
        <taxon>Coleoptera</taxon>
        <taxon>Polyphaga</taxon>
        <taxon>Cucujiformia</taxon>
        <taxon>Tenebrionidae</taxon>
        <taxon>Zophobas</taxon>
    </lineage>
</organism>
<accession>A0AA38HUX0</accession>
<keyword evidence="2 5" id="KW-0812">Transmembrane</keyword>
<gene>
    <name evidence="6" type="ORF">Zmor_026687</name>
</gene>
<dbReference type="PANTHER" id="PTHR11003">
    <property type="entry name" value="POTASSIUM CHANNEL, SUBFAMILY K"/>
    <property type="match status" value="1"/>
</dbReference>
<dbReference type="Gene3D" id="1.10.287.70">
    <property type="match status" value="1"/>
</dbReference>